<organism evidence="2 3">
    <name type="scientific">Besnoitia besnoiti</name>
    <name type="common">Apicomplexan protozoan</name>
    <dbReference type="NCBI Taxonomy" id="94643"/>
    <lineage>
        <taxon>Eukaryota</taxon>
        <taxon>Sar</taxon>
        <taxon>Alveolata</taxon>
        <taxon>Apicomplexa</taxon>
        <taxon>Conoidasida</taxon>
        <taxon>Coccidia</taxon>
        <taxon>Eucoccidiorida</taxon>
        <taxon>Eimeriorina</taxon>
        <taxon>Sarcocystidae</taxon>
        <taxon>Besnoitia</taxon>
    </lineage>
</organism>
<feature type="compositionally biased region" description="Polar residues" evidence="1">
    <location>
        <begin position="377"/>
        <end position="386"/>
    </location>
</feature>
<dbReference type="GeneID" id="40305805"/>
<proteinExistence type="predicted"/>
<comment type="caution">
    <text evidence="2">The sequence shown here is derived from an EMBL/GenBank/DDBJ whole genome shotgun (WGS) entry which is preliminary data.</text>
</comment>
<feature type="region of interest" description="Disordered" evidence="1">
    <location>
        <begin position="525"/>
        <end position="569"/>
    </location>
</feature>
<feature type="compositionally biased region" description="Polar residues" evidence="1">
    <location>
        <begin position="525"/>
        <end position="537"/>
    </location>
</feature>
<protein>
    <submittedName>
        <fullName evidence="2">Uncharacterized protein</fullName>
    </submittedName>
</protein>
<feature type="region of interest" description="Disordered" evidence="1">
    <location>
        <begin position="1"/>
        <end position="24"/>
    </location>
</feature>
<sequence>MTPSKRECTLSSRDGPTRKNESDLLVSKRAYSRPISLPQSSTTTCALPPVKKIKPGGVFQAISPTVRVSGAASGGDQTPGNILRSGKKSSIAPRNSLPSTDKDRNYSAFHIASDSGQCVPQRPRGKQGAQIYRKLQRSRRTRRSAGVVWSSSTEGFVPSGVRRGEELERVDDDASAYCQPTYETDDEQGDSSCSMCRPGCACRPSLLSAHYLAKLLEETIFRPTRVLPFFRNTREFLSARLAQGSSDDVMPVERNCTDATTLKIATHRPPQLQPGLHSSRCVEANLQSSLNVSRACGNVPDSDSVSPRPGDADSDKKRKATSSALARYEEVPLFMMSAEEHLQPEWLSQFTSIQSLMDSLEPEVKFTRPEKGPPQSLPHTRNSNKATLGTATDTEIFRWPASEASATDYVREGIGTGEDCCLRGRRPRCFDGRLFGMDTHAGALQRNRVVLVDKETLEQSGLDRRYIARLTSAVRQLRGRERRAESSRSGNRVPRQAEAPASTNGERCDNNAAYEVLMDSPLPSDSQCCTDGSTASSRHVPDSGRVRLPTHENGLSSTPAQLDAGDEVSSPCALSDDTLAHHQGFERKRYVCRGNADESPPPAGLESVAYLLLARVAAPYTDV</sequence>
<dbReference type="OrthoDB" id="10287424at2759"/>
<dbReference type="KEGG" id="bbes:BESB_007430"/>
<gene>
    <name evidence="2" type="ORF">BESB_007430</name>
</gene>
<feature type="region of interest" description="Disordered" evidence="1">
    <location>
        <begin position="293"/>
        <end position="321"/>
    </location>
</feature>
<accession>A0A2A9MP47</accession>
<dbReference type="VEuPathDB" id="ToxoDB:BESB_007430"/>
<dbReference type="EMBL" id="NWUJ01000001">
    <property type="protein sequence ID" value="PFH38401.1"/>
    <property type="molecule type" value="Genomic_DNA"/>
</dbReference>
<dbReference type="AlphaFoldDB" id="A0A2A9MP47"/>
<name>A0A2A9MP47_BESBE</name>
<dbReference type="RefSeq" id="XP_029222410.1">
    <property type="nucleotide sequence ID" value="XM_029359497.1"/>
</dbReference>
<feature type="region of interest" description="Disordered" evidence="1">
    <location>
        <begin position="68"/>
        <end position="104"/>
    </location>
</feature>
<reference evidence="2 3" key="1">
    <citation type="submission" date="2017-09" db="EMBL/GenBank/DDBJ databases">
        <title>Genome sequencing of Besnoitia besnoiti strain Bb-Ger1.</title>
        <authorList>
            <person name="Schares G."/>
            <person name="Venepally P."/>
            <person name="Lorenzi H.A."/>
        </authorList>
    </citation>
    <scope>NUCLEOTIDE SEQUENCE [LARGE SCALE GENOMIC DNA]</scope>
    <source>
        <strain evidence="2 3">Bb-Ger1</strain>
    </source>
</reference>
<feature type="region of interest" description="Disordered" evidence="1">
    <location>
        <begin position="367"/>
        <end position="386"/>
    </location>
</feature>
<evidence type="ECO:0000313" key="2">
    <source>
        <dbReference type="EMBL" id="PFH38401.1"/>
    </source>
</evidence>
<evidence type="ECO:0000256" key="1">
    <source>
        <dbReference type="SAM" id="MobiDB-lite"/>
    </source>
</evidence>
<evidence type="ECO:0000313" key="3">
    <source>
        <dbReference type="Proteomes" id="UP000224006"/>
    </source>
</evidence>
<dbReference type="Proteomes" id="UP000224006">
    <property type="component" value="Chromosome I"/>
</dbReference>
<keyword evidence="3" id="KW-1185">Reference proteome</keyword>
<feature type="region of interest" description="Disordered" evidence="1">
    <location>
        <begin position="478"/>
        <end position="507"/>
    </location>
</feature>